<evidence type="ECO:0000313" key="2">
    <source>
        <dbReference type="EMBL" id="CAE0774970.1"/>
    </source>
</evidence>
<reference evidence="2" key="1">
    <citation type="submission" date="2021-01" db="EMBL/GenBank/DDBJ databases">
        <authorList>
            <person name="Corre E."/>
            <person name="Pelletier E."/>
            <person name="Niang G."/>
            <person name="Scheremetjew M."/>
            <person name="Finn R."/>
            <person name="Kale V."/>
            <person name="Holt S."/>
            <person name="Cochrane G."/>
            <person name="Meng A."/>
            <person name="Brown T."/>
            <person name="Cohen L."/>
        </authorList>
    </citation>
    <scope>NUCLEOTIDE SEQUENCE</scope>
    <source>
        <strain evidence="2">CCMP645</strain>
    </source>
</reference>
<accession>A0A7S4BRZ9</accession>
<protein>
    <submittedName>
        <fullName evidence="2">Uncharacterized protein</fullName>
    </submittedName>
</protein>
<proteinExistence type="predicted"/>
<name>A0A7S4BRZ9_CHRCT</name>
<feature type="region of interest" description="Disordered" evidence="1">
    <location>
        <begin position="54"/>
        <end position="76"/>
    </location>
</feature>
<organism evidence="2">
    <name type="scientific">Chrysotila carterae</name>
    <name type="common">Marine alga</name>
    <name type="synonym">Syracosphaera carterae</name>
    <dbReference type="NCBI Taxonomy" id="13221"/>
    <lineage>
        <taxon>Eukaryota</taxon>
        <taxon>Haptista</taxon>
        <taxon>Haptophyta</taxon>
        <taxon>Prymnesiophyceae</taxon>
        <taxon>Isochrysidales</taxon>
        <taxon>Isochrysidaceae</taxon>
        <taxon>Chrysotila</taxon>
    </lineage>
</organism>
<sequence length="112" mass="12296">MYGCIKIWNDSFLDLSPSPGRRAARRRATSRSSSGFPKCTTELEVVTLLHERSDDGDADFDVPNDSRPFASQGLPIDAKPACDQTGAEEQHWALHSVLVENDGEYSLAGIED</sequence>
<dbReference type="EMBL" id="HBIZ01043185">
    <property type="protein sequence ID" value="CAE0774970.1"/>
    <property type="molecule type" value="Transcribed_RNA"/>
</dbReference>
<evidence type="ECO:0000256" key="1">
    <source>
        <dbReference type="SAM" id="MobiDB-lite"/>
    </source>
</evidence>
<gene>
    <name evidence="2" type="ORF">PCAR00345_LOCUS27604</name>
</gene>
<dbReference type="AlphaFoldDB" id="A0A7S4BRZ9"/>